<dbReference type="EMBL" id="JAUHMF010000003">
    <property type="protein sequence ID" value="MDT8899447.1"/>
    <property type="molecule type" value="Genomic_DNA"/>
</dbReference>
<organism evidence="1 2">
    <name type="scientific">Thermanaerothrix solaris</name>
    <dbReference type="NCBI Taxonomy" id="3058434"/>
    <lineage>
        <taxon>Bacteria</taxon>
        <taxon>Bacillati</taxon>
        <taxon>Chloroflexota</taxon>
        <taxon>Anaerolineae</taxon>
        <taxon>Anaerolineales</taxon>
        <taxon>Anaerolineaceae</taxon>
        <taxon>Thermanaerothrix</taxon>
    </lineage>
</organism>
<name>A0ABU3NTI7_9CHLR</name>
<proteinExistence type="predicted"/>
<reference evidence="1 2" key="1">
    <citation type="submission" date="2023-07" db="EMBL/GenBank/DDBJ databases">
        <title>Novel species of Thermanaerothrix with wide hydrolytic capabilities.</title>
        <authorList>
            <person name="Zayulina K.S."/>
            <person name="Podosokorskaya O.A."/>
            <person name="Elcheninov A.G."/>
        </authorList>
    </citation>
    <scope>NUCLEOTIDE SEQUENCE [LARGE SCALE GENOMIC DNA]</scope>
    <source>
        <strain evidence="1 2">4228-RoL</strain>
    </source>
</reference>
<accession>A0ABU3NTI7</accession>
<sequence length="235" mass="27727">MRKDIRKRVNVVIEKISDGYCLWSEIREQMGVRGGSALRLRETLEREELVQVIRGKFGRFPYDILILTEAGREYAKQLGLEVKQTDWERLEREHNARNSPAHALAVLIFAWQARRRGWQADVLPRFSRAYAKPDVRVEQKGERVYVEVEVLRNPRRHSDGYNPWLVKWNNQMDYQGYVAVCTLTPIRRAGIVSVLQEYGFSGLATDLMTLLKQPDSDLWLERWNWPNEFSMRGYR</sequence>
<protein>
    <submittedName>
        <fullName evidence="1">Uncharacterized protein</fullName>
    </submittedName>
</protein>
<gene>
    <name evidence="1" type="ORF">QYE77_14375</name>
</gene>
<evidence type="ECO:0000313" key="2">
    <source>
        <dbReference type="Proteomes" id="UP001254165"/>
    </source>
</evidence>
<dbReference type="RefSeq" id="WP_315626172.1">
    <property type="nucleotide sequence ID" value="NZ_JAUHMF010000003.1"/>
</dbReference>
<keyword evidence="2" id="KW-1185">Reference proteome</keyword>
<dbReference type="Proteomes" id="UP001254165">
    <property type="component" value="Unassembled WGS sequence"/>
</dbReference>
<evidence type="ECO:0000313" key="1">
    <source>
        <dbReference type="EMBL" id="MDT8899447.1"/>
    </source>
</evidence>
<comment type="caution">
    <text evidence="1">The sequence shown here is derived from an EMBL/GenBank/DDBJ whole genome shotgun (WGS) entry which is preliminary data.</text>
</comment>